<evidence type="ECO:0000313" key="4">
    <source>
        <dbReference type="Proteomes" id="UP001642487"/>
    </source>
</evidence>
<evidence type="ECO:0000313" key="3">
    <source>
        <dbReference type="EMBL" id="CAK9313375.1"/>
    </source>
</evidence>
<gene>
    <name evidence="3" type="ORF">CITCOLO1_LOCUS5089</name>
</gene>
<dbReference type="PANTHER" id="PTHR33701">
    <property type="entry name" value="TRANSMEMBRANE PROTEIN"/>
    <property type="match status" value="1"/>
</dbReference>
<organism evidence="3 4">
    <name type="scientific">Citrullus colocynthis</name>
    <name type="common">colocynth</name>
    <dbReference type="NCBI Taxonomy" id="252529"/>
    <lineage>
        <taxon>Eukaryota</taxon>
        <taxon>Viridiplantae</taxon>
        <taxon>Streptophyta</taxon>
        <taxon>Embryophyta</taxon>
        <taxon>Tracheophyta</taxon>
        <taxon>Spermatophyta</taxon>
        <taxon>Magnoliopsida</taxon>
        <taxon>eudicotyledons</taxon>
        <taxon>Gunneridae</taxon>
        <taxon>Pentapetalae</taxon>
        <taxon>rosids</taxon>
        <taxon>fabids</taxon>
        <taxon>Cucurbitales</taxon>
        <taxon>Cucurbitaceae</taxon>
        <taxon>Benincaseae</taxon>
        <taxon>Citrullus</taxon>
    </lineage>
</organism>
<keyword evidence="4" id="KW-1185">Reference proteome</keyword>
<protein>
    <submittedName>
        <fullName evidence="3">Uncharacterized protein</fullName>
    </submittedName>
</protein>
<feature type="compositionally biased region" description="Low complexity" evidence="2">
    <location>
        <begin position="164"/>
        <end position="176"/>
    </location>
</feature>
<sequence>MENPDQDQQDPRSVPGVEDTTAMTIEFLRARLLSERSVSKSARQRADELAKRVAELEEQLKIVSLQRKMAEKATADVLAILEDNGASDISETLDSNSDHETESKVEDGPAREDVNSSSIRRRNEHEEYSGSDIGTSPVLGGSLSWKGRNDSPRTHEKYKKISIRSRSSFTSVGSSSPKHQLGRSCRQIKRRDARPLDGEQELKSEARMDSSQEIPSTCSEDSRNYSGNGHNILRDGYELHEKTRSGSSGVNNGVGNKDQDHDLDGYEKVNDMEKALKCQAQLIDQYEAMEKAQREWEEKFRENNNSTPDSCDPGNHSDITEERDEMRVQAPNLSNNAFLANKAKSQVEVDCVARDLSQAQTNGLGQSMCADAEDLQDQNTNSISTSKSLEEFTFPMANVKQCQESQEKSALEPSFTSHLNHGLPERPLSSHSGINFYDQETPCSNNDLYALVPHEPPALDGILEALKQAKLSLTKKIIKLPSVEGEPIDKSIGALSVPKVGDRLEIPIGCAGLFRLPTDFVAEASSQANFLASSSQLRSATHYHGEGVALSANHQIFPGREMEGRSSFLRDSRLRSSGYRTGSGLTRDGFLTDHIPENRWKNPGQKHHFDQYFDAVQPSPYVHNYPSRPVSSSIHPNDSFLRTYPGRTVEMPPTNQYSFYDDQFRPDMYR</sequence>
<dbReference type="EMBL" id="OZ021745">
    <property type="protein sequence ID" value="CAK9313375.1"/>
    <property type="molecule type" value="Genomic_DNA"/>
</dbReference>
<proteinExistence type="predicted"/>
<keyword evidence="1" id="KW-0175">Coiled coil</keyword>
<name>A0ABP0Y0X7_9ROSI</name>
<evidence type="ECO:0000256" key="2">
    <source>
        <dbReference type="SAM" id="MobiDB-lite"/>
    </source>
</evidence>
<feature type="compositionally biased region" description="Basic and acidic residues" evidence="2">
    <location>
        <begin position="96"/>
        <end position="114"/>
    </location>
</feature>
<feature type="compositionally biased region" description="Low complexity" evidence="2">
    <location>
        <begin position="245"/>
        <end position="256"/>
    </location>
</feature>
<dbReference type="PANTHER" id="PTHR33701:SF3">
    <property type="entry name" value="TRANSCRIPTIONAL REGULATOR ATRX"/>
    <property type="match status" value="1"/>
</dbReference>
<feature type="compositionally biased region" description="Polar residues" evidence="2">
    <location>
        <begin position="211"/>
        <end position="229"/>
    </location>
</feature>
<feature type="compositionally biased region" description="Basic and acidic residues" evidence="2">
    <location>
        <begin position="232"/>
        <end position="244"/>
    </location>
</feature>
<evidence type="ECO:0000256" key="1">
    <source>
        <dbReference type="SAM" id="Coils"/>
    </source>
</evidence>
<feature type="region of interest" description="Disordered" evidence="2">
    <location>
        <begin position="294"/>
        <end position="319"/>
    </location>
</feature>
<reference evidence="3 4" key="1">
    <citation type="submission" date="2024-03" db="EMBL/GenBank/DDBJ databases">
        <authorList>
            <person name="Gkanogiannis A."/>
            <person name="Becerra Lopez-Lavalle L."/>
        </authorList>
    </citation>
    <scope>NUCLEOTIDE SEQUENCE [LARGE SCALE GENOMIC DNA]</scope>
</reference>
<feature type="region of interest" description="Disordered" evidence="2">
    <location>
        <begin position="1"/>
        <end position="21"/>
    </location>
</feature>
<dbReference type="Proteomes" id="UP001642487">
    <property type="component" value="Chromosome 11"/>
</dbReference>
<feature type="region of interest" description="Disordered" evidence="2">
    <location>
        <begin position="88"/>
        <end position="264"/>
    </location>
</feature>
<feature type="compositionally biased region" description="Basic and acidic residues" evidence="2">
    <location>
        <begin position="193"/>
        <end position="210"/>
    </location>
</feature>
<accession>A0ABP0Y0X7</accession>
<feature type="coiled-coil region" evidence="1">
    <location>
        <begin position="39"/>
        <end position="73"/>
    </location>
</feature>